<gene>
    <name evidence="1" type="ORF">Poli38472_001418</name>
</gene>
<dbReference type="OrthoDB" id="164858at2759"/>
<dbReference type="AlphaFoldDB" id="A0A8K1CSU5"/>
<keyword evidence="2" id="KW-1185">Reference proteome</keyword>
<evidence type="ECO:0000313" key="2">
    <source>
        <dbReference type="Proteomes" id="UP000794436"/>
    </source>
</evidence>
<evidence type="ECO:0000313" key="1">
    <source>
        <dbReference type="EMBL" id="TMW69262.1"/>
    </source>
</evidence>
<protein>
    <submittedName>
        <fullName evidence="1">Uncharacterized protein</fullName>
    </submittedName>
</protein>
<proteinExistence type="predicted"/>
<dbReference type="Proteomes" id="UP000794436">
    <property type="component" value="Unassembled WGS sequence"/>
</dbReference>
<reference evidence="1" key="1">
    <citation type="submission" date="2019-03" db="EMBL/GenBank/DDBJ databases">
        <title>Long read genome sequence of the mycoparasitic Pythium oligandrum ATCC 38472 isolated from sugarbeet rhizosphere.</title>
        <authorList>
            <person name="Gaulin E."/>
        </authorList>
    </citation>
    <scope>NUCLEOTIDE SEQUENCE</scope>
    <source>
        <strain evidence="1">ATCC 38472_TT</strain>
    </source>
</reference>
<name>A0A8K1CSU5_PYTOL</name>
<dbReference type="EMBL" id="SPLM01000001">
    <property type="protein sequence ID" value="TMW69262.1"/>
    <property type="molecule type" value="Genomic_DNA"/>
</dbReference>
<accession>A0A8K1CSU5</accession>
<organism evidence="1 2">
    <name type="scientific">Pythium oligandrum</name>
    <name type="common">Mycoparasitic fungus</name>
    <dbReference type="NCBI Taxonomy" id="41045"/>
    <lineage>
        <taxon>Eukaryota</taxon>
        <taxon>Sar</taxon>
        <taxon>Stramenopiles</taxon>
        <taxon>Oomycota</taxon>
        <taxon>Peronosporomycetes</taxon>
        <taxon>Pythiales</taxon>
        <taxon>Pythiaceae</taxon>
        <taxon>Pythium</taxon>
    </lineage>
</organism>
<comment type="caution">
    <text evidence="1">The sequence shown here is derived from an EMBL/GenBank/DDBJ whole genome shotgun (WGS) entry which is preliminary data.</text>
</comment>
<sequence length="252" mass="28383">MSHDDILDDMSLSDDDLLDSLADDMLMEMESEQQTSRADEHIPTIEPVRRAAPSPMGFPLAPNTGAPRGMPDLSQMMSQMMPMMSQLFNNGGPGAPNMGMRGNSSIQQQQLSWDELVQRHVPANEQQDWIQTIEKDYRKQRDDVATKRYAKPPSRSYHGNVKPLPNVYMEVETLLASLVNEGVRSANAEHDDKWKQYHDNLVSHLTKSGLAAVYTRELKAALRRRVEQDEDYKAARAQDPSRFSNIASALAV</sequence>